<dbReference type="PIRSF" id="PIRSF028757">
    <property type="entry name" value="LD-carboxypeptidase"/>
    <property type="match status" value="1"/>
</dbReference>
<evidence type="ECO:0000256" key="4">
    <source>
        <dbReference type="ARBA" id="ARBA00022801"/>
    </source>
</evidence>
<evidence type="ECO:0000313" key="8">
    <source>
        <dbReference type="EMBL" id="MBE7941210.1"/>
    </source>
</evidence>
<evidence type="ECO:0000256" key="5">
    <source>
        <dbReference type="ARBA" id="ARBA00022825"/>
    </source>
</evidence>
<comment type="similarity">
    <text evidence="1">Belongs to the peptidase S66 family.</text>
</comment>
<keyword evidence="3" id="KW-0645">Protease</keyword>
<dbReference type="InterPro" id="IPR027461">
    <property type="entry name" value="Carboxypeptidase_A_C_sf"/>
</dbReference>
<dbReference type="CDD" id="cd07025">
    <property type="entry name" value="Peptidase_S66"/>
    <property type="match status" value="1"/>
</dbReference>
<comment type="caution">
    <text evidence="8">The sequence shown here is derived from an EMBL/GenBank/DDBJ whole genome shotgun (WGS) entry which is preliminary data.</text>
</comment>
<gene>
    <name evidence="8" type="ORF">IM725_11575</name>
</gene>
<dbReference type="InterPro" id="IPR040449">
    <property type="entry name" value="Peptidase_S66_N"/>
</dbReference>
<evidence type="ECO:0000256" key="1">
    <source>
        <dbReference type="ARBA" id="ARBA00010233"/>
    </source>
</evidence>
<dbReference type="RefSeq" id="WP_193780750.1">
    <property type="nucleotide sequence ID" value="NZ_JADDOJ010000042.1"/>
</dbReference>
<dbReference type="InterPro" id="IPR040921">
    <property type="entry name" value="Peptidase_S66C"/>
</dbReference>
<evidence type="ECO:0000259" key="6">
    <source>
        <dbReference type="Pfam" id="PF02016"/>
    </source>
</evidence>
<dbReference type="SUPFAM" id="SSF52317">
    <property type="entry name" value="Class I glutamine amidotransferase-like"/>
    <property type="match status" value="1"/>
</dbReference>
<dbReference type="Pfam" id="PF02016">
    <property type="entry name" value="Peptidase_S66"/>
    <property type="match status" value="1"/>
</dbReference>
<dbReference type="PANTHER" id="PTHR30237:SF2">
    <property type="entry name" value="MUREIN TETRAPEPTIDE CARBOXYPEPTIDASE"/>
    <property type="match status" value="1"/>
</dbReference>
<name>A0ABR9SG22_9BURK</name>
<protein>
    <submittedName>
        <fullName evidence="8">LD-carboxypeptidase</fullName>
    </submittedName>
</protein>
<reference evidence="8 9" key="1">
    <citation type="submission" date="2020-10" db="EMBL/GenBank/DDBJ databases">
        <title>Draft genome of Ramlibacter aquaticus LMG 30558.</title>
        <authorList>
            <person name="Props R."/>
        </authorList>
    </citation>
    <scope>NUCLEOTIDE SEQUENCE [LARGE SCALE GENOMIC DNA]</scope>
    <source>
        <strain evidence="8 9">LMG 30558</strain>
    </source>
</reference>
<dbReference type="InterPro" id="IPR027478">
    <property type="entry name" value="LdcA_N"/>
</dbReference>
<keyword evidence="9" id="KW-1185">Reference proteome</keyword>
<organism evidence="8 9">
    <name type="scientific">Ramlibacter aquaticus</name>
    <dbReference type="NCBI Taxonomy" id="2780094"/>
    <lineage>
        <taxon>Bacteria</taxon>
        <taxon>Pseudomonadati</taxon>
        <taxon>Pseudomonadota</taxon>
        <taxon>Betaproteobacteria</taxon>
        <taxon>Burkholderiales</taxon>
        <taxon>Comamonadaceae</taxon>
        <taxon>Ramlibacter</taxon>
    </lineage>
</organism>
<dbReference type="InterPro" id="IPR029062">
    <property type="entry name" value="Class_I_gatase-like"/>
</dbReference>
<dbReference type="Proteomes" id="UP000715965">
    <property type="component" value="Unassembled WGS sequence"/>
</dbReference>
<sequence length="304" mass="32870">MTHSIYIYSPSSAVRDRAAFRRGIARLRALGHEVEVDEAALSTHMRFAGDDDTRLAAIHRAAASGADVALISRGGYGLSRLLPAIRYKSVARAIERGTRFVGLSDFTAFQNALLAETGATSWSGPALGEDFGVEGTPDDIMEACFEDLVEGQGEGAGWQLPRTEALDRPFHAKGLLWGGNLAMLASLAGTPWLPKVRGGILFLEDVGEHPYRIERMLTTLLHAGVLARQKAIVFGQFTQYKAVPNDKGFKLATVVDWVRRQAGVPVFTGLPFGHVPTKVCLPVGAKVEMAAEGRDALIVWGHNH</sequence>
<dbReference type="PANTHER" id="PTHR30237">
    <property type="entry name" value="MURAMOYLTETRAPEPTIDE CARBOXYPEPTIDASE"/>
    <property type="match status" value="1"/>
</dbReference>
<evidence type="ECO:0000259" key="7">
    <source>
        <dbReference type="Pfam" id="PF17676"/>
    </source>
</evidence>
<keyword evidence="4" id="KW-0378">Hydrolase</keyword>
<evidence type="ECO:0000256" key="2">
    <source>
        <dbReference type="ARBA" id="ARBA00022645"/>
    </source>
</evidence>
<keyword evidence="5" id="KW-0720">Serine protease</keyword>
<dbReference type="Gene3D" id="3.50.30.60">
    <property type="entry name" value="LD-carboxypeptidase A C-terminal domain-like"/>
    <property type="match status" value="1"/>
</dbReference>
<proteinExistence type="inferred from homology"/>
<dbReference type="EMBL" id="JADDOJ010000042">
    <property type="protein sequence ID" value="MBE7941210.1"/>
    <property type="molecule type" value="Genomic_DNA"/>
</dbReference>
<feature type="domain" description="LD-carboxypeptidase C-terminal" evidence="7">
    <location>
        <begin position="173"/>
        <end position="289"/>
    </location>
</feature>
<feature type="domain" description="LD-carboxypeptidase N-terminal" evidence="6">
    <location>
        <begin position="5"/>
        <end position="124"/>
    </location>
</feature>
<evidence type="ECO:0000256" key="3">
    <source>
        <dbReference type="ARBA" id="ARBA00022670"/>
    </source>
</evidence>
<dbReference type="Gene3D" id="3.40.50.10740">
    <property type="entry name" value="Class I glutamine amidotransferase-like"/>
    <property type="match status" value="1"/>
</dbReference>
<dbReference type="InterPro" id="IPR003507">
    <property type="entry name" value="S66_fam"/>
</dbReference>
<accession>A0ABR9SG22</accession>
<dbReference type="SUPFAM" id="SSF141986">
    <property type="entry name" value="LD-carboxypeptidase A C-terminal domain-like"/>
    <property type="match status" value="1"/>
</dbReference>
<keyword evidence="2" id="KW-0121">Carboxypeptidase</keyword>
<evidence type="ECO:0000313" key="9">
    <source>
        <dbReference type="Proteomes" id="UP000715965"/>
    </source>
</evidence>
<dbReference type="Pfam" id="PF17676">
    <property type="entry name" value="Peptidase_S66C"/>
    <property type="match status" value="1"/>
</dbReference>